<comment type="caution">
    <text evidence="4">The sequence shown here is derived from an EMBL/GenBank/DDBJ whole genome shotgun (WGS) entry which is preliminary data.</text>
</comment>
<organism evidence="4 5">
    <name type="scientific">Planosporangium mesophilum</name>
    <dbReference type="NCBI Taxonomy" id="689768"/>
    <lineage>
        <taxon>Bacteria</taxon>
        <taxon>Bacillati</taxon>
        <taxon>Actinomycetota</taxon>
        <taxon>Actinomycetes</taxon>
        <taxon>Micromonosporales</taxon>
        <taxon>Micromonosporaceae</taxon>
        <taxon>Planosporangium</taxon>
    </lineage>
</organism>
<evidence type="ECO:0000256" key="1">
    <source>
        <dbReference type="ARBA" id="ARBA00022801"/>
    </source>
</evidence>
<name>A0A8J3T8Y1_9ACTN</name>
<accession>A0A8J3T8Y1</accession>
<dbReference type="RefSeq" id="WP_168117104.1">
    <property type="nucleotide sequence ID" value="NZ_BOON01000007.1"/>
</dbReference>
<evidence type="ECO:0000259" key="3">
    <source>
        <dbReference type="SMART" id="SM00065"/>
    </source>
</evidence>
<dbReference type="EMBL" id="BOON01000007">
    <property type="protein sequence ID" value="GII21452.1"/>
    <property type="molecule type" value="Genomic_DNA"/>
</dbReference>
<dbReference type="Proteomes" id="UP000599074">
    <property type="component" value="Unassembled WGS sequence"/>
</dbReference>
<proteinExistence type="predicted"/>
<feature type="domain" description="GAF" evidence="3">
    <location>
        <begin position="71"/>
        <end position="217"/>
    </location>
</feature>
<dbReference type="InterPro" id="IPR003018">
    <property type="entry name" value="GAF"/>
</dbReference>
<dbReference type="PANTHER" id="PTHR43156">
    <property type="entry name" value="STAGE II SPORULATION PROTEIN E-RELATED"/>
    <property type="match status" value="1"/>
</dbReference>
<dbReference type="Pfam" id="PF13185">
    <property type="entry name" value="GAF_2"/>
    <property type="match status" value="2"/>
</dbReference>
<keyword evidence="1" id="KW-0378">Hydrolase</keyword>
<dbReference type="PANTHER" id="PTHR43156:SF2">
    <property type="entry name" value="STAGE II SPORULATION PROTEIN E"/>
    <property type="match status" value="1"/>
</dbReference>
<dbReference type="AlphaFoldDB" id="A0A8J3T8Y1"/>
<dbReference type="GO" id="GO:0016791">
    <property type="term" value="F:phosphatase activity"/>
    <property type="evidence" value="ECO:0007669"/>
    <property type="project" value="TreeGrafter"/>
</dbReference>
<protein>
    <recommendedName>
        <fullName evidence="3">GAF domain-containing protein</fullName>
    </recommendedName>
</protein>
<feature type="domain" description="GAF" evidence="3">
    <location>
        <begin position="238"/>
        <end position="384"/>
    </location>
</feature>
<feature type="region of interest" description="Disordered" evidence="2">
    <location>
        <begin position="1"/>
        <end position="24"/>
    </location>
</feature>
<reference evidence="4" key="1">
    <citation type="submission" date="2021-01" db="EMBL/GenBank/DDBJ databases">
        <title>Whole genome shotgun sequence of Planosporangium mesophilum NBRC 109066.</title>
        <authorList>
            <person name="Komaki H."/>
            <person name="Tamura T."/>
        </authorList>
    </citation>
    <scope>NUCLEOTIDE SEQUENCE</scope>
    <source>
        <strain evidence="4">NBRC 109066</strain>
    </source>
</reference>
<sequence length="456" mass="49608">MGDDHPPPSAGPARRASPPDPAAELAFPGAAKLELDELLEQLVARARDVQDTQGRLRALLRANLKVARGIDEGDVLRRLVDAARELVNARYAAVGEVRDGDLVQFVHAGMDEGTAARIGRIPEGKGLLGLLVQHPQRLRLSDLAEHPYSAGFPEHHPPMRSFLGVPVRVRDRVFGHLYLTDKQGAEEFTAEDEDLLAALAVAAGIAIENAHLYVESRQRQRWQAAMVEIITQLLTGSDLDQTLRQMVRLALCASDADGAGVTVPTDDPGLLRVAAAAGNFCRWQGEVFPKEWSASAIALHERRPVLVTDLRDDPRIRIAGHCPDEVGAALIAPVAAEGRAAGALIVSKFPENGSFDGADLDMISGFAAQAALVLELAEARRDNERLRLLEDRERIGSDLQHSVIQRLFGLGLSIQAIAARVADRGLERLITDRVEEIDEIIRDIRETVFALRASAR</sequence>
<evidence type="ECO:0000313" key="4">
    <source>
        <dbReference type="EMBL" id="GII21452.1"/>
    </source>
</evidence>
<keyword evidence="5" id="KW-1185">Reference proteome</keyword>
<evidence type="ECO:0000256" key="2">
    <source>
        <dbReference type="SAM" id="MobiDB-lite"/>
    </source>
</evidence>
<dbReference type="InterPro" id="IPR052016">
    <property type="entry name" value="Bact_Sigma-Reg"/>
</dbReference>
<dbReference type="InterPro" id="IPR029016">
    <property type="entry name" value="GAF-like_dom_sf"/>
</dbReference>
<dbReference type="Gene3D" id="3.30.450.40">
    <property type="match status" value="2"/>
</dbReference>
<evidence type="ECO:0000313" key="5">
    <source>
        <dbReference type="Proteomes" id="UP000599074"/>
    </source>
</evidence>
<gene>
    <name evidence="4" type="ORF">Pme01_10490</name>
</gene>
<dbReference type="SUPFAM" id="SSF55781">
    <property type="entry name" value="GAF domain-like"/>
    <property type="match status" value="2"/>
</dbReference>
<dbReference type="SMART" id="SM00065">
    <property type="entry name" value="GAF"/>
    <property type="match status" value="2"/>
</dbReference>